<reference evidence="2 3" key="1">
    <citation type="submission" date="2024-02" db="EMBL/GenBank/DDBJ databases">
        <authorList>
            <person name="Chen Y."/>
            <person name="Shah S."/>
            <person name="Dougan E. K."/>
            <person name="Thang M."/>
            <person name="Chan C."/>
        </authorList>
    </citation>
    <scope>NUCLEOTIDE SEQUENCE [LARGE SCALE GENOMIC DNA]</scope>
</reference>
<evidence type="ECO:0000313" key="2">
    <source>
        <dbReference type="EMBL" id="CAK9015668.1"/>
    </source>
</evidence>
<feature type="transmembrane region" description="Helical" evidence="1">
    <location>
        <begin position="175"/>
        <end position="205"/>
    </location>
</feature>
<keyword evidence="2" id="KW-0378">Hydrolase</keyword>
<keyword evidence="3" id="KW-1185">Reference proteome</keyword>
<dbReference type="Proteomes" id="UP001642464">
    <property type="component" value="Unassembled WGS sequence"/>
</dbReference>
<keyword evidence="1" id="KW-0812">Transmembrane</keyword>
<evidence type="ECO:0000256" key="1">
    <source>
        <dbReference type="SAM" id="Phobius"/>
    </source>
</evidence>
<name>A0ABP0JMU5_9DINO</name>
<proteinExistence type="predicted"/>
<keyword evidence="1" id="KW-0472">Membrane</keyword>
<keyword evidence="2" id="KW-0645">Protease</keyword>
<keyword evidence="1" id="KW-1133">Transmembrane helix</keyword>
<gene>
    <name evidence="2" type="ORF">SCF082_LOCUS12862</name>
</gene>
<dbReference type="EMBL" id="CAXAMM010007891">
    <property type="protein sequence ID" value="CAK9015668.1"/>
    <property type="molecule type" value="Genomic_DNA"/>
</dbReference>
<organism evidence="2 3">
    <name type="scientific">Durusdinium trenchii</name>
    <dbReference type="NCBI Taxonomy" id="1381693"/>
    <lineage>
        <taxon>Eukaryota</taxon>
        <taxon>Sar</taxon>
        <taxon>Alveolata</taxon>
        <taxon>Dinophyceae</taxon>
        <taxon>Suessiales</taxon>
        <taxon>Symbiodiniaceae</taxon>
        <taxon>Durusdinium</taxon>
    </lineage>
</organism>
<feature type="transmembrane region" description="Helical" evidence="1">
    <location>
        <begin position="242"/>
        <end position="267"/>
    </location>
</feature>
<accession>A0ABP0JMU5</accession>
<feature type="transmembrane region" description="Helical" evidence="1">
    <location>
        <begin position="217"/>
        <end position="236"/>
    </location>
</feature>
<comment type="caution">
    <text evidence="2">The sequence shown here is derived from an EMBL/GenBank/DDBJ whole genome shotgun (WGS) entry which is preliminary data.</text>
</comment>
<keyword evidence="2" id="KW-0482">Metalloprotease</keyword>
<dbReference type="GO" id="GO:0008237">
    <property type="term" value="F:metallopeptidase activity"/>
    <property type="evidence" value="ECO:0007669"/>
    <property type="project" value="UniProtKB-KW"/>
</dbReference>
<evidence type="ECO:0000313" key="3">
    <source>
        <dbReference type="Proteomes" id="UP001642464"/>
    </source>
</evidence>
<protein>
    <submittedName>
        <fullName evidence="2">ATP-dependent zinc metalloprotease FtsH</fullName>
    </submittedName>
</protein>
<sequence>MVKDAWEVEGRDPGVARELKYYSRSYGGSDQEAEEEAQEQRQRMQVLHEDGFPLKLKFEKKNLVSGMLMGKCRRSPMTGEIVLEKAPSFPNFQVVDLAGRELLPRSRHLLEEDIYLFKPIPLMYRTWLYQRYFLKPEGFGRGRDMDYIVRQALGCFCLDLLMWDGRWSPVMMYAFIMFLSALTCSSLIITSACGAGLVSCAISVLSNSPKVYRLERWLSLPFRFAFFVYIFIVFPTESTLEVAGTILVILLVLLEFWAGDCSFFSTYRFHCSYKLIRCVGGRVFVCEREGAEGLNSQLGREPDRVAPEISKLPKWTALNHLIAEMEGLMVELRPMTAEDWSAAAQDYKKNLTTVSFVSLPVFEYEGPTLKDEDFDENQDHIPDKMARGAVRGTQFLETLQNFRQAREIYGGHQQLDWMIEDLDFSGD</sequence>